<organism evidence="2 3">
    <name type="scientific">Cinchona calisaya</name>
    <dbReference type="NCBI Taxonomy" id="153742"/>
    <lineage>
        <taxon>Eukaryota</taxon>
        <taxon>Viridiplantae</taxon>
        <taxon>Streptophyta</taxon>
        <taxon>Embryophyta</taxon>
        <taxon>Tracheophyta</taxon>
        <taxon>Spermatophyta</taxon>
        <taxon>Magnoliopsida</taxon>
        <taxon>eudicotyledons</taxon>
        <taxon>Gunneridae</taxon>
        <taxon>Pentapetalae</taxon>
        <taxon>asterids</taxon>
        <taxon>lamiids</taxon>
        <taxon>Gentianales</taxon>
        <taxon>Rubiaceae</taxon>
        <taxon>Cinchonoideae</taxon>
        <taxon>Cinchoneae</taxon>
        <taxon>Cinchona</taxon>
    </lineage>
</organism>
<evidence type="ECO:0000256" key="1">
    <source>
        <dbReference type="SAM" id="MobiDB-lite"/>
    </source>
</evidence>
<protein>
    <recommendedName>
        <fullName evidence="4">RNase H type-1 domain-containing protein</fullName>
    </recommendedName>
</protein>
<dbReference type="AlphaFoldDB" id="A0ABD3A064"/>
<evidence type="ECO:0000313" key="2">
    <source>
        <dbReference type="EMBL" id="KAL3525084.1"/>
    </source>
</evidence>
<evidence type="ECO:0000313" key="3">
    <source>
        <dbReference type="Proteomes" id="UP001630127"/>
    </source>
</evidence>
<sequence length="214" mass="24107">MNSKRMGAAFSKQVIVEDNGAVSSQEGSFGRDIETEKKRKDARREGKELERIDEKNDPNTFLESGDNRRTFTVVSEMTKKLEEVTEKLCDIRESSSNGQDKENTGMEIDVVIMENGLDSIHRPSSRYMEETSCVPSRARWVPPLVDYLKINSGIARNNTRGTIGIRVVGQDYDGKIVAIWAMKKRTKESKKAEMAEAVKLALIIALEKDGTKFK</sequence>
<feature type="region of interest" description="Disordered" evidence="1">
    <location>
        <begin position="18"/>
        <end position="64"/>
    </location>
</feature>
<dbReference type="EMBL" id="JBJUIK010000006">
    <property type="protein sequence ID" value="KAL3525084.1"/>
    <property type="molecule type" value="Genomic_DNA"/>
</dbReference>
<dbReference type="Proteomes" id="UP001630127">
    <property type="component" value="Unassembled WGS sequence"/>
</dbReference>
<gene>
    <name evidence="2" type="ORF">ACH5RR_013456</name>
</gene>
<reference evidence="2 3" key="1">
    <citation type="submission" date="2024-11" db="EMBL/GenBank/DDBJ databases">
        <title>A near-complete genome assembly of Cinchona calisaya.</title>
        <authorList>
            <person name="Lian D.C."/>
            <person name="Zhao X.W."/>
            <person name="Wei L."/>
        </authorList>
    </citation>
    <scope>NUCLEOTIDE SEQUENCE [LARGE SCALE GENOMIC DNA]</scope>
    <source>
        <tissue evidence="2">Nenye</tissue>
    </source>
</reference>
<keyword evidence="3" id="KW-1185">Reference proteome</keyword>
<accession>A0ABD3A064</accession>
<evidence type="ECO:0008006" key="4">
    <source>
        <dbReference type="Google" id="ProtNLM"/>
    </source>
</evidence>
<comment type="caution">
    <text evidence="2">The sequence shown here is derived from an EMBL/GenBank/DDBJ whole genome shotgun (WGS) entry which is preliminary data.</text>
</comment>
<feature type="compositionally biased region" description="Basic and acidic residues" evidence="1">
    <location>
        <begin position="29"/>
        <end position="57"/>
    </location>
</feature>
<name>A0ABD3A064_9GENT</name>
<proteinExistence type="predicted"/>